<protein>
    <submittedName>
        <fullName evidence="1">Uncharacterized protein</fullName>
    </submittedName>
</protein>
<comment type="caution">
    <text evidence="1">The sequence shown here is derived from an EMBL/GenBank/DDBJ whole genome shotgun (WGS) entry which is preliminary data.</text>
</comment>
<proteinExistence type="predicted"/>
<accession>A0A8X9AAG7</accession>
<organism evidence="1">
    <name type="scientific">Salvia splendens</name>
    <name type="common">Scarlet sage</name>
    <dbReference type="NCBI Taxonomy" id="180675"/>
    <lineage>
        <taxon>Eukaryota</taxon>
        <taxon>Viridiplantae</taxon>
        <taxon>Streptophyta</taxon>
        <taxon>Embryophyta</taxon>
        <taxon>Tracheophyta</taxon>
        <taxon>Spermatophyta</taxon>
        <taxon>Magnoliopsida</taxon>
        <taxon>eudicotyledons</taxon>
        <taxon>Gunneridae</taxon>
        <taxon>Pentapetalae</taxon>
        <taxon>asterids</taxon>
        <taxon>lamiids</taxon>
        <taxon>Lamiales</taxon>
        <taxon>Lamiaceae</taxon>
        <taxon>Nepetoideae</taxon>
        <taxon>Mentheae</taxon>
        <taxon>Salviinae</taxon>
        <taxon>Salvia</taxon>
        <taxon>Salvia subgen. Calosphace</taxon>
        <taxon>core Calosphace</taxon>
    </lineage>
</organism>
<keyword evidence="2" id="KW-1185">Reference proteome</keyword>
<reference evidence="1" key="1">
    <citation type="submission" date="2018-01" db="EMBL/GenBank/DDBJ databases">
        <authorList>
            <person name="Mao J.F."/>
        </authorList>
    </citation>
    <scope>NUCLEOTIDE SEQUENCE</scope>
    <source>
        <strain evidence="1">Huo1</strain>
        <tissue evidence="1">Leaf</tissue>
    </source>
</reference>
<name>A0A8X9AAG7_SALSN</name>
<dbReference type="Proteomes" id="UP000298416">
    <property type="component" value="Unassembled WGS sequence"/>
</dbReference>
<gene>
    <name evidence="1" type="ORF">SASPL_105963</name>
</gene>
<evidence type="ECO:0000313" key="2">
    <source>
        <dbReference type="Proteomes" id="UP000298416"/>
    </source>
</evidence>
<dbReference type="PANTHER" id="PTHR35459:SF2">
    <property type="entry name" value="T1N6.14 PROTEIN"/>
    <property type="match status" value="1"/>
</dbReference>
<sequence>MDEPKPVPQSRKRPLPHSPYYKMRQLLKDLRPHFIDVRFFLANSSFYFIDFCCRLSLSAVLFSVLAEIICLQRNVKVVRVYLDVLSYHPMRVSSLSAWPDSFVMCAILQVLKTPDFRNCQAADEIRQGMKLLMELILYQETTEKAVKLEKCSNSDNVDAKKAVKPVDNPLLDDVMSALPPETQEQRTVIIGGSAFGWNFITCHGRRAVYYGRTKEAFRALNPKSS</sequence>
<reference evidence="1" key="2">
    <citation type="submission" date="2020-08" db="EMBL/GenBank/DDBJ databases">
        <title>Plant Genome Project.</title>
        <authorList>
            <person name="Zhang R.-G."/>
        </authorList>
    </citation>
    <scope>NUCLEOTIDE SEQUENCE</scope>
    <source>
        <strain evidence="1">Huo1</strain>
        <tissue evidence="1">Leaf</tissue>
    </source>
</reference>
<dbReference type="PANTHER" id="PTHR35459">
    <property type="entry name" value="T1N6.14 PROTEIN"/>
    <property type="match status" value="1"/>
</dbReference>
<evidence type="ECO:0000313" key="1">
    <source>
        <dbReference type="EMBL" id="KAG6434338.1"/>
    </source>
</evidence>
<dbReference type="EMBL" id="PNBA02000002">
    <property type="protein sequence ID" value="KAG6434338.1"/>
    <property type="molecule type" value="Genomic_DNA"/>
</dbReference>
<dbReference type="AlphaFoldDB" id="A0A8X9AAG7"/>